<reference evidence="5" key="2">
    <citation type="submission" date="2021-08" db="EMBL/GenBank/DDBJ databases">
        <authorList>
            <person name="Gostincar C."/>
            <person name="Sun X."/>
            <person name="Song Z."/>
            <person name="Gunde-Cimerman N."/>
        </authorList>
    </citation>
    <scope>NUCLEOTIDE SEQUENCE</scope>
    <source>
        <strain evidence="5">EXF-9298</strain>
    </source>
</reference>
<dbReference type="Pfam" id="PF00226">
    <property type="entry name" value="DnaJ"/>
    <property type="match status" value="1"/>
</dbReference>
<dbReference type="GO" id="GO:0005829">
    <property type="term" value="C:cytosol"/>
    <property type="evidence" value="ECO:0007669"/>
    <property type="project" value="UniProtKB-ARBA"/>
</dbReference>
<dbReference type="PANTHER" id="PTHR45006">
    <property type="entry name" value="DNAJ-LIKE PROTEIN 1"/>
    <property type="match status" value="1"/>
</dbReference>
<reference evidence="5" key="1">
    <citation type="journal article" date="2021" name="J Fungi (Basel)">
        <title>Virulence traits and population genomics of the black yeast Aureobasidium melanogenum.</title>
        <authorList>
            <person name="Cernosa A."/>
            <person name="Sun X."/>
            <person name="Gostincar C."/>
            <person name="Fang C."/>
            <person name="Gunde-Cimerman N."/>
            <person name="Song Z."/>
        </authorList>
    </citation>
    <scope>NUCLEOTIDE SEQUENCE</scope>
    <source>
        <strain evidence="5">EXF-9298</strain>
    </source>
</reference>
<dbReference type="Pfam" id="PF14308">
    <property type="entry name" value="DnaJ-X"/>
    <property type="match status" value="1"/>
</dbReference>
<dbReference type="SUPFAM" id="SSF46565">
    <property type="entry name" value="Chaperone J-domain"/>
    <property type="match status" value="1"/>
</dbReference>
<dbReference type="AlphaFoldDB" id="A0A9P8FBF4"/>
<evidence type="ECO:0000313" key="6">
    <source>
        <dbReference type="Proteomes" id="UP000729357"/>
    </source>
</evidence>
<keyword evidence="6" id="KW-1185">Reference proteome</keyword>
<dbReference type="PANTHER" id="PTHR45006:SF1">
    <property type="entry name" value="DNAJ-LIKE PROTEIN 1"/>
    <property type="match status" value="1"/>
</dbReference>
<feature type="compositionally biased region" description="Low complexity" evidence="2">
    <location>
        <begin position="602"/>
        <end position="613"/>
    </location>
</feature>
<organism evidence="5 6">
    <name type="scientific">Aureobasidium melanogenum</name>
    <name type="common">Aureobasidium pullulans var. melanogenum</name>
    <dbReference type="NCBI Taxonomy" id="46634"/>
    <lineage>
        <taxon>Eukaryota</taxon>
        <taxon>Fungi</taxon>
        <taxon>Dikarya</taxon>
        <taxon>Ascomycota</taxon>
        <taxon>Pezizomycotina</taxon>
        <taxon>Dothideomycetes</taxon>
        <taxon>Dothideomycetidae</taxon>
        <taxon>Dothideales</taxon>
        <taxon>Saccotheciaceae</taxon>
        <taxon>Aureobasidium</taxon>
    </lineage>
</organism>
<feature type="signal peptide" evidence="3">
    <location>
        <begin position="1"/>
        <end position="23"/>
    </location>
</feature>
<name>A0A9P8FBF4_AURME</name>
<dbReference type="InterPro" id="IPR026894">
    <property type="entry name" value="DnaJ_X"/>
</dbReference>
<evidence type="ECO:0000256" key="3">
    <source>
        <dbReference type="SAM" id="SignalP"/>
    </source>
</evidence>
<dbReference type="CDD" id="cd06257">
    <property type="entry name" value="DnaJ"/>
    <property type="match status" value="1"/>
</dbReference>
<dbReference type="InterPro" id="IPR018253">
    <property type="entry name" value="DnaJ_domain_CS"/>
</dbReference>
<dbReference type="InterPro" id="IPR052814">
    <property type="entry name" value="Peroxisomal_DnaJ"/>
</dbReference>
<accession>A0A9P8FBF4</accession>
<feature type="domain" description="J" evidence="4">
    <location>
        <begin position="475"/>
        <end position="547"/>
    </location>
</feature>
<feature type="region of interest" description="Disordered" evidence="2">
    <location>
        <begin position="683"/>
        <end position="706"/>
    </location>
</feature>
<dbReference type="InterPro" id="IPR036869">
    <property type="entry name" value="J_dom_sf"/>
</dbReference>
<dbReference type="PRINTS" id="PR00625">
    <property type="entry name" value="JDOMAIN"/>
</dbReference>
<dbReference type="GO" id="GO:0016558">
    <property type="term" value="P:protein import into peroxisome matrix"/>
    <property type="evidence" value="ECO:0007669"/>
    <property type="project" value="TreeGrafter"/>
</dbReference>
<feature type="non-terminal residue" evidence="5">
    <location>
        <position position="828"/>
    </location>
</feature>
<dbReference type="InterPro" id="IPR001623">
    <property type="entry name" value="DnaJ_domain"/>
</dbReference>
<sequence>MRHFPTVPFAFCLAAHFLFLALASSLHTSQLFLGHHDAQITDKTPLHPSFDLFVDRLMQEWHIPGLAIAVIHENKTWSKGYGYATLPDVPFTPHTLYQVASTTKSFTASLTALLVQDEDDFGHVEWDTPLHSLVGNDFVLKDDYLTTHVSLLDALSHRTGMPRHDAVWYDQGLDAKSQTYLMRHLETSASFRTVFQYCNLFFTAVSHVLESVTGEPQADLLREWIFEPLGMNESYYSREDAADCRASNPRCILADSYAWNKETSSYRKWALNQSNPANGAGGIISNVVDYSKWVHTLMYESGPVSKEGHAKLKYPSSMQSVEMAPYSGPVWYGLGLDAGIYRNERVFGHTGGISGYASSFKFLPDRKFGFVMIQNSMNTAFEAIGWRLIDEFLGGPEDGFYDMNKTQSDLTKMREEKLKALPSKLYPSVPSEPVQPQLPLQNYTGTYSNAAYGNFSISPEALSHLLDKARVGEGDAEGLLLYAKSKGEVAPTATDVEIKKAYRKLAIRLHPDKNPGDETASAKFQEIGEAYQVLSDEKLRKQYDDYGKEGAMPNTGFEDPSEMFNEIFGGHAFADWIGEISMVRDMEKSMEITMRHEEENAAAEAEAEAAAAAVDEKKASMDKATHEAAAQSHAGAAADLKDGMEKMNLSEEEPAPPAYSQERPKGVPTRLALTDRAEEEARMEAAGVTEAEKSLRAKEKKKGGLTKEQKEELAAFEAERERAREERIEDLSKKLINRVSVWTETDKGKDVTASFRKKMEQEVENLKMESFGLEILHAIGQTYTQKSATFIKSQKPIIGGVTGFFSRLKDKGTLVKETWGTVSTAISA</sequence>
<dbReference type="Gene3D" id="3.40.710.10">
    <property type="entry name" value="DD-peptidase/beta-lactamase superfamily"/>
    <property type="match status" value="1"/>
</dbReference>
<comment type="caution">
    <text evidence="5">The sequence shown here is derived from an EMBL/GenBank/DDBJ whole genome shotgun (WGS) entry which is preliminary data.</text>
</comment>
<keyword evidence="3" id="KW-0732">Signal</keyword>
<proteinExistence type="predicted"/>
<dbReference type="InterPro" id="IPR001466">
    <property type="entry name" value="Beta-lactam-related"/>
</dbReference>
<dbReference type="FunFam" id="1.10.287.110:FF:000028">
    <property type="entry name" value="DnaJ domain protein"/>
    <property type="match status" value="1"/>
</dbReference>
<dbReference type="SMART" id="SM00271">
    <property type="entry name" value="DnaJ"/>
    <property type="match status" value="1"/>
</dbReference>
<dbReference type="PROSITE" id="PS50076">
    <property type="entry name" value="DNAJ_2"/>
    <property type="match status" value="1"/>
</dbReference>
<dbReference type="SUPFAM" id="SSF56601">
    <property type="entry name" value="beta-lactamase/transpeptidase-like"/>
    <property type="match status" value="1"/>
</dbReference>
<evidence type="ECO:0000256" key="1">
    <source>
        <dbReference type="ARBA" id="ARBA00023186"/>
    </source>
</evidence>
<dbReference type="Gene3D" id="1.10.287.110">
    <property type="entry name" value="DnaJ domain"/>
    <property type="match status" value="1"/>
</dbReference>
<dbReference type="Proteomes" id="UP000729357">
    <property type="component" value="Unassembled WGS sequence"/>
</dbReference>
<protein>
    <submittedName>
        <fullName evidence="5">Beta-lactamase/transpeptidase-like protein</fullName>
    </submittedName>
</protein>
<feature type="region of interest" description="Disordered" evidence="2">
    <location>
        <begin position="649"/>
        <end position="668"/>
    </location>
</feature>
<evidence type="ECO:0000259" key="4">
    <source>
        <dbReference type="PROSITE" id="PS50076"/>
    </source>
</evidence>
<evidence type="ECO:0000256" key="2">
    <source>
        <dbReference type="SAM" id="MobiDB-lite"/>
    </source>
</evidence>
<dbReference type="InterPro" id="IPR012338">
    <property type="entry name" value="Beta-lactam/transpept-like"/>
</dbReference>
<feature type="chain" id="PRO_5040344461" evidence="3">
    <location>
        <begin position="24"/>
        <end position="828"/>
    </location>
</feature>
<dbReference type="PROSITE" id="PS00636">
    <property type="entry name" value="DNAJ_1"/>
    <property type="match status" value="1"/>
</dbReference>
<evidence type="ECO:0000313" key="5">
    <source>
        <dbReference type="EMBL" id="KAG9968314.1"/>
    </source>
</evidence>
<feature type="region of interest" description="Disordered" evidence="2">
    <location>
        <begin position="597"/>
        <end position="635"/>
    </location>
</feature>
<gene>
    <name evidence="5" type="ORF">KCU98_g15814</name>
</gene>
<feature type="compositionally biased region" description="Basic and acidic residues" evidence="2">
    <location>
        <begin position="614"/>
        <end position="626"/>
    </location>
</feature>
<dbReference type="Pfam" id="PF00144">
    <property type="entry name" value="Beta-lactamase"/>
    <property type="match status" value="1"/>
</dbReference>
<dbReference type="EMBL" id="JAHFXS010003443">
    <property type="protein sequence ID" value="KAG9968314.1"/>
    <property type="molecule type" value="Genomic_DNA"/>
</dbReference>
<keyword evidence="1" id="KW-0143">Chaperone</keyword>